<name>A0ABU6G9K3_9BACL</name>
<dbReference type="Pfam" id="PF06439">
    <property type="entry name" value="3keto-disac_hyd"/>
    <property type="match status" value="1"/>
</dbReference>
<feature type="chain" id="PRO_5046747735" evidence="1">
    <location>
        <begin position="28"/>
        <end position="637"/>
    </location>
</feature>
<comment type="caution">
    <text evidence="3">The sequence shown here is derived from an EMBL/GenBank/DDBJ whole genome shotgun (WGS) entry which is preliminary data.</text>
</comment>
<dbReference type="Proteomes" id="UP001338137">
    <property type="component" value="Unassembled WGS sequence"/>
</dbReference>
<protein>
    <submittedName>
        <fullName evidence="3">Family 16 glycosylhydrolase</fullName>
    </submittedName>
</protein>
<dbReference type="EMBL" id="JARLKY010000063">
    <property type="protein sequence ID" value="MEC0230275.1"/>
    <property type="molecule type" value="Genomic_DNA"/>
</dbReference>
<feature type="domain" description="GH16" evidence="2">
    <location>
        <begin position="39"/>
        <end position="266"/>
    </location>
</feature>
<reference evidence="3 4" key="1">
    <citation type="submission" date="2023-03" db="EMBL/GenBank/DDBJ databases">
        <title>Bacillus Genome Sequencing.</title>
        <authorList>
            <person name="Dunlap C."/>
        </authorList>
    </citation>
    <scope>NUCLEOTIDE SEQUENCE [LARGE SCALE GENOMIC DNA]</scope>
    <source>
        <strain evidence="3 4">BD-533</strain>
    </source>
</reference>
<dbReference type="InterPro" id="IPR000757">
    <property type="entry name" value="Beta-glucanase-like"/>
</dbReference>
<dbReference type="RefSeq" id="WP_326074329.1">
    <property type="nucleotide sequence ID" value="NZ_JARLKY010000063.1"/>
</dbReference>
<dbReference type="SUPFAM" id="SSF49899">
    <property type="entry name" value="Concanavalin A-like lectins/glucanases"/>
    <property type="match status" value="1"/>
</dbReference>
<evidence type="ECO:0000313" key="3">
    <source>
        <dbReference type="EMBL" id="MEC0230275.1"/>
    </source>
</evidence>
<feature type="signal peptide" evidence="1">
    <location>
        <begin position="1"/>
        <end position="27"/>
    </location>
</feature>
<sequence>MRKMLAFGLGTLAAVAIWAAAADEAKAAPPAGYNLVWQEEFNGTSLDEQEWNYRQNQYTDENNVTVSGGAIHLNMTRSVSGYRGAGVTTKRTFGYGYYELNAKWTNPGAGFHPSAWTQIWDAQLPKTNSLSKFTEIDFFEHYKNGQITAGYLNWNTELAASGGGDAKLFASNRGVYTGDYSNEYHTYGVDYGPGRMAFYKDNVLVKEFIYPLRTEATLDKAASPFNSPMVFYLSTIPQNADPAQPPGYLYGTYDVDYFRYYTTTGTAPVTSPVSPSPHNPIRTDDYESGTITNWDLKSGSWSIVSDGNSNRLNTSTSSGVSMAVYNDQPYSSASWSDSAVQANFKLNGTTGITGLVARYEEVVPPNPADPANYYYLRINAANHMFELAKVTPSATTVLASSPETFISGNDYNLKLYLNGSTLKGYLNGVERFSVIDDQLTLGAAGFRAYNQIVSVDNFLSSRIMYSDDLESGNADKWTTATGTWSVETDGSYVLKNTSIAGEARAFANSASYNNAFISANIKLLTNTGYASVTGRYTDSNTDSNNFYMLRLDKVSNKLAISKKSNGVVTDLASYPMSITMNEWYRMELSIVGNQLKGYLNGEEKLSATDNAPLAPGKVGVRAYTASFEVDDLYVEAR</sequence>
<dbReference type="Gene3D" id="2.60.120.560">
    <property type="entry name" value="Exo-inulinase, domain 1"/>
    <property type="match status" value="2"/>
</dbReference>
<dbReference type="Pfam" id="PF00722">
    <property type="entry name" value="Glyco_hydro_16"/>
    <property type="match status" value="1"/>
</dbReference>
<evidence type="ECO:0000259" key="2">
    <source>
        <dbReference type="PROSITE" id="PS51762"/>
    </source>
</evidence>
<evidence type="ECO:0000313" key="4">
    <source>
        <dbReference type="Proteomes" id="UP001338137"/>
    </source>
</evidence>
<dbReference type="InterPro" id="IPR013320">
    <property type="entry name" value="ConA-like_dom_sf"/>
</dbReference>
<dbReference type="PROSITE" id="PS51762">
    <property type="entry name" value="GH16_2"/>
    <property type="match status" value="1"/>
</dbReference>
<gene>
    <name evidence="3" type="ORF">P4I72_24390</name>
</gene>
<proteinExistence type="predicted"/>
<keyword evidence="1" id="KW-0732">Signal</keyword>
<evidence type="ECO:0000256" key="1">
    <source>
        <dbReference type="SAM" id="SignalP"/>
    </source>
</evidence>
<dbReference type="Gene3D" id="2.60.120.200">
    <property type="match status" value="1"/>
</dbReference>
<organism evidence="3 4">
    <name type="scientific">Paenibacillus alba</name>
    <dbReference type="NCBI Taxonomy" id="1197127"/>
    <lineage>
        <taxon>Bacteria</taxon>
        <taxon>Bacillati</taxon>
        <taxon>Bacillota</taxon>
        <taxon>Bacilli</taxon>
        <taxon>Bacillales</taxon>
        <taxon>Paenibacillaceae</taxon>
        <taxon>Paenibacillus</taxon>
    </lineage>
</organism>
<accession>A0ABU6G9K3</accession>
<keyword evidence="4" id="KW-1185">Reference proteome</keyword>
<dbReference type="InterPro" id="IPR010496">
    <property type="entry name" value="AL/BT2_dom"/>
</dbReference>